<dbReference type="EMBL" id="UHJA01000001">
    <property type="protein sequence ID" value="SUP76221.1"/>
    <property type="molecule type" value="Genomic_DNA"/>
</dbReference>
<reference evidence="3 4" key="1">
    <citation type="submission" date="2018-06" db="EMBL/GenBank/DDBJ databases">
        <authorList>
            <consortium name="Pathogen Informatics"/>
            <person name="Doyle S."/>
        </authorList>
    </citation>
    <scope>NUCLEOTIDE SEQUENCE [LARGE SCALE GENOMIC DNA]</scope>
    <source>
        <strain evidence="3 4">NCTC11470</strain>
    </source>
</reference>
<name>A0A380PRR7_YERFR</name>
<accession>A0A380PRR7</accession>
<dbReference type="RefSeq" id="WP_138070076.1">
    <property type="nucleotide sequence ID" value="NZ_CABHXP010000108.1"/>
</dbReference>
<evidence type="ECO:0000256" key="2">
    <source>
        <dbReference type="SAM" id="SignalP"/>
    </source>
</evidence>
<feature type="region of interest" description="Disordered" evidence="1">
    <location>
        <begin position="50"/>
        <end position="75"/>
    </location>
</feature>
<feature type="signal peptide" evidence="2">
    <location>
        <begin position="1"/>
        <end position="23"/>
    </location>
</feature>
<evidence type="ECO:0000313" key="4">
    <source>
        <dbReference type="Proteomes" id="UP000254835"/>
    </source>
</evidence>
<gene>
    <name evidence="3" type="ORF">NCTC11470_01248</name>
</gene>
<sequence>MNNPIKYLLLSLTVSVIPWSANACELAGLSEDECITACLQPEVEDYNACMLGGTPNPHDQTTSPVTGQTEQPASS</sequence>
<dbReference type="AlphaFoldDB" id="A0A380PRR7"/>
<feature type="compositionally biased region" description="Polar residues" evidence="1">
    <location>
        <begin position="57"/>
        <end position="75"/>
    </location>
</feature>
<dbReference type="Proteomes" id="UP000254835">
    <property type="component" value="Unassembled WGS sequence"/>
</dbReference>
<dbReference type="GeneID" id="57907699"/>
<proteinExistence type="predicted"/>
<evidence type="ECO:0000313" key="3">
    <source>
        <dbReference type="EMBL" id="SUP76221.1"/>
    </source>
</evidence>
<organism evidence="3 4">
    <name type="scientific">Yersinia frederiksenii</name>
    <dbReference type="NCBI Taxonomy" id="29484"/>
    <lineage>
        <taxon>Bacteria</taxon>
        <taxon>Pseudomonadati</taxon>
        <taxon>Pseudomonadota</taxon>
        <taxon>Gammaproteobacteria</taxon>
        <taxon>Enterobacterales</taxon>
        <taxon>Yersiniaceae</taxon>
        <taxon>Yersinia</taxon>
    </lineage>
</organism>
<evidence type="ECO:0000256" key="1">
    <source>
        <dbReference type="SAM" id="MobiDB-lite"/>
    </source>
</evidence>
<dbReference type="OrthoDB" id="6479489at2"/>
<protein>
    <submittedName>
        <fullName evidence="3">Uncharacterized protein</fullName>
    </submittedName>
</protein>
<keyword evidence="2" id="KW-0732">Signal</keyword>
<feature type="chain" id="PRO_5016987909" evidence="2">
    <location>
        <begin position="24"/>
        <end position="75"/>
    </location>
</feature>